<keyword evidence="5" id="KW-1185">Reference proteome</keyword>
<organism evidence="4 5">
    <name type="scientific">Isoalcanivorax beigongshangi</name>
    <dbReference type="NCBI Taxonomy" id="3238810"/>
    <lineage>
        <taxon>Bacteria</taxon>
        <taxon>Pseudomonadati</taxon>
        <taxon>Pseudomonadota</taxon>
        <taxon>Gammaproteobacteria</taxon>
        <taxon>Oceanospirillales</taxon>
        <taxon>Alcanivoracaceae</taxon>
        <taxon>Isoalcanivorax</taxon>
    </lineage>
</organism>
<dbReference type="InterPro" id="IPR000352">
    <property type="entry name" value="Pep_chain_release_fac_I"/>
</dbReference>
<dbReference type="EC" id="3.1.1.29" evidence="4"/>
<dbReference type="Proteomes" id="UP001562065">
    <property type="component" value="Unassembled WGS sequence"/>
</dbReference>
<dbReference type="GO" id="GO:0004045">
    <property type="term" value="F:peptidyl-tRNA hydrolase activity"/>
    <property type="evidence" value="ECO:0007669"/>
    <property type="project" value="UniProtKB-EC"/>
</dbReference>
<comment type="similarity">
    <text evidence="1">Belongs to the prokaryotic/mitochondrial release factor family.</text>
</comment>
<evidence type="ECO:0000313" key="4">
    <source>
        <dbReference type="EMBL" id="MEY1661275.1"/>
    </source>
</evidence>
<feature type="compositionally biased region" description="Basic residues" evidence="2">
    <location>
        <begin position="112"/>
        <end position="125"/>
    </location>
</feature>
<protein>
    <submittedName>
        <fullName evidence="4">Alternative ribosome rescue aminoacyl-tRNA hydrolase ArfB</fullName>
        <ecNumber evidence="4">3.1.1.29</ecNumber>
    </submittedName>
</protein>
<dbReference type="InterPro" id="IPR045853">
    <property type="entry name" value="Pep_chain_release_fac_I_sf"/>
</dbReference>
<evidence type="ECO:0000256" key="1">
    <source>
        <dbReference type="ARBA" id="ARBA00010835"/>
    </source>
</evidence>
<dbReference type="PANTHER" id="PTHR47814">
    <property type="entry name" value="PEPTIDYL-TRNA HYDROLASE ARFB"/>
    <property type="match status" value="1"/>
</dbReference>
<evidence type="ECO:0000256" key="2">
    <source>
        <dbReference type="SAM" id="MobiDB-lite"/>
    </source>
</evidence>
<dbReference type="PANTHER" id="PTHR47814:SF1">
    <property type="entry name" value="PEPTIDYL-TRNA HYDROLASE ARFB"/>
    <property type="match status" value="1"/>
</dbReference>
<evidence type="ECO:0000313" key="5">
    <source>
        <dbReference type="Proteomes" id="UP001562065"/>
    </source>
</evidence>
<gene>
    <name evidence="4" type="primary">arfB</name>
    <name evidence="4" type="ORF">AB5I84_03835</name>
</gene>
<reference evidence="4 5" key="1">
    <citation type="submission" date="2024-07" db="EMBL/GenBank/DDBJ databases">
        <authorList>
            <person name="Ren Q."/>
        </authorList>
    </citation>
    <scope>NUCLEOTIDE SEQUENCE [LARGE SCALE GENOMIC DNA]</scope>
    <source>
        <strain evidence="4 5">REN37</strain>
    </source>
</reference>
<evidence type="ECO:0000259" key="3">
    <source>
        <dbReference type="PROSITE" id="PS00745"/>
    </source>
</evidence>
<feature type="region of interest" description="Disordered" evidence="2">
    <location>
        <begin position="105"/>
        <end position="125"/>
    </location>
</feature>
<dbReference type="Pfam" id="PF00472">
    <property type="entry name" value="RF-1"/>
    <property type="match status" value="1"/>
</dbReference>
<dbReference type="RefSeq" id="WP_369454528.1">
    <property type="nucleotide sequence ID" value="NZ_JBGCUO010000001.1"/>
</dbReference>
<dbReference type="EMBL" id="JBGCUO010000001">
    <property type="protein sequence ID" value="MEY1661275.1"/>
    <property type="molecule type" value="Genomic_DNA"/>
</dbReference>
<dbReference type="PROSITE" id="PS00745">
    <property type="entry name" value="RF_PROK_I"/>
    <property type="match status" value="1"/>
</dbReference>
<name>A0ABV4AI23_9GAMM</name>
<comment type="caution">
    <text evidence="4">The sequence shown here is derived from an EMBL/GenBank/DDBJ whole genome shotgun (WGS) entry which is preliminary data.</text>
</comment>
<proteinExistence type="inferred from homology"/>
<accession>A0ABV4AI23</accession>
<dbReference type="Gene3D" id="3.30.160.20">
    <property type="match status" value="1"/>
</dbReference>
<dbReference type="SUPFAM" id="SSF75620">
    <property type="entry name" value="Release factor"/>
    <property type="match status" value="1"/>
</dbReference>
<feature type="domain" description="Prokaryotic-type class I peptide chain release factors" evidence="3">
    <location>
        <begin position="21"/>
        <end position="37"/>
    </location>
</feature>
<keyword evidence="4" id="KW-0378">Hydrolase</keyword>
<dbReference type="NCBIfam" id="NF006718">
    <property type="entry name" value="PRK09256.1"/>
    <property type="match status" value="1"/>
</dbReference>
<sequence length="138" mass="15744">MLYLNDELSLPLEQIQLEAMRAQGAGGQHVNKVSTAIHLRFDVGASSLPDWVKERLLAQSDRRLTSDGVWIIKSQQARSQLQNREAALERLREWILAALHTDPPRIATRPTRASRRRRLDAKQHRGRIKALRGPVNND</sequence>